<dbReference type="Pfam" id="PF01757">
    <property type="entry name" value="Acyl_transf_3"/>
    <property type="match status" value="1"/>
</dbReference>
<evidence type="ECO:0000259" key="1">
    <source>
        <dbReference type="Pfam" id="PF01757"/>
    </source>
</evidence>
<accession>A0A0R2K6N5</accession>
<organism evidence="2 3">
    <name type="scientific">Ligilactobacillus acidipiscis</name>
    <dbReference type="NCBI Taxonomy" id="89059"/>
    <lineage>
        <taxon>Bacteria</taxon>
        <taxon>Bacillati</taxon>
        <taxon>Bacillota</taxon>
        <taxon>Bacilli</taxon>
        <taxon>Lactobacillales</taxon>
        <taxon>Lactobacillaceae</taxon>
        <taxon>Ligilactobacillus</taxon>
    </lineage>
</organism>
<dbReference type="OrthoDB" id="6623990at2"/>
<evidence type="ECO:0000313" key="3">
    <source>
        <dbReference type="Proteomes" id="UP000051491"/>
    </source>
</evidence>
<gene>
    <name evidence="2" type="ORF">IV43_GL000957</name>
</gene>
<dbReference type="PANTHER" id="PTHR37312">
    <property type="entry name" value="MEMBRANE-BOUND ACYLTRANSFERASE YKRP-RELATED"/>
    <property type="match status" value="1"/>
</dbReference>
<proteinExistence type="predicted"/>
<dbReference type="InterPro" id="IPR002656">
    <property type="entry name" value="Acyl_transf_3_dom"/>
</dbReference>
<evidence type="ECO:0000313" key="2">
    <source>
        <dbReference type="EMBL" id="KRN85185.1"/>
    </source>
</evidence>
<dbReference type="AlphaFoldDB" id="A0A0R2K6N5"/>
<dbReference type="PANTHER" id="PTHR37312:SF1">
    <property type="entry name" value="MEMBRANE-BOUND ACYLTRANSFERASE YKRP-RELATED"/>
    <property type="match status" value="1"/>
</dbReference>
<protein>
    <recommendedName>
        <fullName evidence="1">Acyltransferase 3 domain-containing protein</fullName>
    </recommendedName>
</protein>
<name>A0A0R2K6N5_9LACO</name>
<feature type="domain" description="Acyltransferase 3" evidence="1">
    <location>
        <begin position="8"/>
        <end position="324"/>
    </location>
</feature>
<dbReference type="EMBL" id="JQBK01000023">
    <property type="protein sequence ID" value="KRN85185.1"/>
    <property type="molecule type" value="Genomic_DNA"/>
</dbReference>
<dbReference type="STRING" id="89059.LAC1533_0454"/>
<dbReference type="GO" id="GO:0016747">
    <property type="term" value="F:acyltransferase activity, transferring groups other than amino-acyl groups"/>
    <property type="evidence" value="ECO:0007669"/>
    <property type="project" value="InterPro"/>
</dbReference>
<dbReference type="PATRIC" id="fig|89059.3.peg.1009"/>
<dbReference type="RefSeq" id="WP_056971367.1">
    <property type="nucleotide sequence ID" value="NZ_CP173417.1"/>
</dbReference>
<dbReference type="Proteomes" id="UP000051491">
    <property type="component" value="Unassembled WGS sequence"/>
</dbReference>
<reference evidence="2 3" key="1">
    <citation type="journal article" date="2015" name="Genome Announc.">
        <title>Expanding the biotechnology potential of lactobacilli through comparative genomics of 213 strains and associated genera.</title>
        <authorList>
            <person name="Sun Z."/>
            <person name="Harris H.M."/>
            <person name="McCann A."/>
            <person name="Guo C."/>
            <person name="Argimon S."/>
            <person name="Zhang W."/>
            <person name="Yang X."/>
            <person name="Jeffery I.B."/>
            <person name="Cooney J.C."/>
            <person name="Kagawa T.F."/>
            <person name="Liu W."/>
            <person name="Song Y."/>
            <person name="Salvetti E."/>
            <person name="Wrobel A."/>
            <person name="Rasinkangas P."/>
            <person name="Parkhill J."/>
            <person name="Rea M.C."/>
            <person name="O'Sullivan O."/>
            <person name="Ritari J."/>
            <person name="Douillard F.P."/>
            <person name="Paul Ross R."/>
            <person name="Yang R."/>
            <person name="Briner A.E."/>
            <person name="Felis G.E."/>
            <person name="de Vos W.M."/>
            <person name="Barrangou R."/>
            <person name="Klaenhammer T.R."/>
            <person name="Caufield P.W."/>
            <person name="Cui Y."/>
            <person name="Zhang H."/>
            <person name="O'Toole P.W."/>
        </authorList>
    </citation>
    <scope>NUCLEOTIDE SEQUENCE [LARGE SCALE GENOMIC DNA]</scope>
    <source>
        <strain evidence="2 3">DSM 15353</strain>
    </source>
</reference>
<comment type="caution">
    <text evidence="2">The sequence shown here is derived from an EMBL/GenBank/DDBJ whole genome shotgun (WGS) entry which is preliminary data.</text>
</comment>
<sequence length="341" mass="39622">MGAKKRILWVDYAKCIGIIAVVAGHAINNVSGKSLDVAYNAIYWWHMPLFFMMGGFFLKQITFDRAGWSYLLSHRIKPLITAYFINGSILIVLSHFFRQQSWDYTFLYFGRLIYGGSTLNNYLSVFWYMTTYAITVFLTTLLISFVKNIWLQFIIAIGCFFLGVSLQDVTFMGNYSFPWDAQIALLAIFWMLLGYYFFKLFPKVHWKNKLIFGGLGLTLFVFLIYLYAKGKLDFVLWLKSSNIHSGFQAFIIPPLLCLVVFIIAEAIERAGGFIPLKFIGQNTDIIMFYHRAAFDITTLASFTDNWYFRIIVGLIAPILLAWTIQWLKNNRFKRKKTAQDR</sequence>
<dbReference type="InterPro" id="IPR052734">
    <property type="entry name" value="Nod_factor_acetyltransferase"/>
</dbReference>